<dbReference type="EMBL" id="ANLA01000004">
    <property type="protein sequence ID" value="EMQ95930.1"/>
    <property type="molecule type" value="Genomic_DNA"/>
</dbReference>
<comment type="caution">
    <text evidence="1">The sequence shown here is derived from an EMBL/GenBank/DDBJ whole genome shotgun (WGS) entry which is preliminary data.</text>
</comment>
<protein>
    <submittedName>
        <fullName evidence="1">Uncharacterized protein</fullName>
    </submittedName>
</protein>
<dbReference type="AlphaFoldDB" id="M7MM07"/>
<dbReference type="PATRIC" id="fig|1137281.3.peg.420"/>
<dbReference type="Proteomes" id="UP000012024">
    <property type="component" value="Unassembled WGS sequence"/>
</dbReference>
<dbReference type="RefSeq" id="WP_007647241.1">
    <property type="nucleotide sequence ID" value="NZ_JBLWTM010000001.1"/>
</dbReference>
<proteinExistence type="predicted"/>
<evidence type="ECO:0000313" key="3">
    <source>
        <dbReference type="Proteomes" id="UP000012024"/>
    </source>
</evidence>
<dbReference type="EMBL" id="DPRK01000019">
    <property type="protein sequence ID" value="HCY80264.1"/>
    <property type="molecule type" value="Genomic_DNA"/>
</dbReference>
<reference evidence="1 3" key="1">
    <citation type="submission" date="2012-12" db="EMBL/GenBank/DDBJ databases">
        <title>Genome assembly of Formosa sp. AK20.</title>
        <authorList>
            <person name="Kumar R."/>
            <person name="Khatri I."/>
            <person name="Vaidya B."/>
            <person name="Subramanian S."/>
            <person name="Pinnaka A."/>
        </authorList>
    </citation>
    <scope>NUCLEOTIDE SEQUENCE [LARGE SCALE GENOMIC DNA]</scope>
    <source>
        <strain evidence="1 3">AK20</strain>
    </source>
</reference>
<accession>M7MM07</accession>
<gene>
    <name evidence="1" type="ORF">D778_01820</name>
    <name evidence="2" type="ORF">DHV22_00955</name>
</gene>
<dbReference type="Proteomes" id="UP000263268">
    <property type="component" value="Unassembled WGS sequence"/>
</dbReference>
<organism evidence="1 3">
    <name type="scientific">Xanthomarina gelatinilytica</name>
    <dbReference type="NCBI Taxonomy" id="1137281"/>
    <lineage>
        <taxon>Bacteria</taxon>
        <taxon>Pseudomonadati</taxon>
        <taxon>Bacteroidota</taxon>
        <taxon>Flavobacteriia</taxon>
        <taxon>Flavobacteriales</taxon>
        <taxon>Flavobacteriaceae</taxon>
        <taxon>Xanthomarina</taxon>
    </lineage>
</organism>
<evidence type="ECO:0000313" key="4">
    <source>
        <dbReference type="Proteomes" id="UP000263268"/>
    </source>
</evidence>
<evidence type="ECO:0000313" key="1">
    <source>
        <dbReference type="EMBL" id="EMQ95930.1"/>
    </source>
</evidence>
<reference evidence="2 4" key="2">
    <citation type="journal article" date="2018" name="Nat. Biotechnol.">
        <title>A standardized bacterial taxonomy based on genome phylogeny substantially revises the tree of life.</title>
        <authorList>
            <person name="Parks D.H."/>
            <person name="Chuvochina M."/>
            <person name="Waite D.W."/>
            <person name="Rinke C."/>
            <person name="Skarshewski A."/>
            <person name="Chaumeil P.A."/>
            <person name="Hugenholtz P."/>
        </authorList>
    </citation>
    <scope>NUCLEOTIDE SEQUENCE [LARGE SCALE GENOMIC DNA]</scope>
    <source>
        <strain evidence="2">UBA10227</strain>
    </source>
</reference>
<keyword evidence="3" id="KW-1185">Reference proteome</keyword>
<name>M7MM07_9FLAO</name>
<evidence type="ECO:0000313" key="2">
    <source>
        <dbReference type="EMBL" id="HCY80264.1"/>
    </source>
</evidence>
<sequence>MKTVKDLISEISELLLFIKKEYPVSYKLLDEDPITIPNLEHPHVSTEDLEKYLEILKDLIAKKQIKK</sequence>